<dbReference type="Proteomes" id="UP000028582">
    <property type="component" value="Unassembled WGS sequence"/>
</dbReference>
<evidence type="ECO:0000313" key="2">
    <source>
        <dbReference type="EMBL" id="ETO68431.1"/>
    </source>
</evidence>
<accession>A0A080ZP70</accession>
<evidence type="ECO:0000313" key="3">
    <source>
        <dbReference type="Proteomes" id="UP000028582"/>
    </source>
</evidence>
<dbReference type="EMBL" id="ANJA01002642">
    <property type="protein sequence ID" value="ETO68431.1"/>
    <property type="molecule type" value="Genomic_DNA"/>
</dbReference>
<comment type="caution">
    <text evidence="2">The sequence shown here is derived from an EMBL/GenBank/DDBJ whole genome shotgun (WGS) entry which is preliminary data.</text>
</comment>
<name>A0A080ZP70_PHYNI</name>
<proteinExistence type="predicted"/>
<organism evidence="2 3">
    <name type="scientific">Phytophthora nicotianae P1976</name>
    <dbReference type="NCBI Taxonomy" id="1317066"/>
    <lineage>
        <taxon>Eukaryota</taxon>
        <taxon>Sar</taxon>
        <taxon>Stramenopiles</taxon>
        <taxon>Oomycota</taxon>
        <taxon>Peronosporomycetes</taxon>
        <taxon>Peronosporales</taxon>
        <taxon>Peronosporaceae</taxon>
        <taxon>Phytophthora</taxon>
    </lineage>
</organism>
<protein>
    <submittedName>
        <fullName evidence="2">Uncharacterized protein</fullName>
    </submittedName>
</protein>
<dbReference type="AlphaFoldDB" id="A0A080ZP70"/>
<evidence type="ECO:0000256" key="1">
    <source>
        <dbReference type="SAM" id="MobiDB-lite"/>
    </source>
</evidence>
<reference evidence="2 3" key="1">
    <citation type="submission" date="2013-11" db="EMBL/GenBank/DDBJ databases">
        <title>The Genome Sequence of Phytophthora parasitica P1976.</title>
        <authorList>
            <consortium name="The Broad Institute Genomics Platform"/>
            <person name="Russ C."/>
            <person name="Tyler B."/>
            <person name="Panabieres F."/>
            <person name="Shan W."/>
            <person name="Tripathy S."/>
            <person name="Grunwald N."/>
            <person name="Machado M."/>
            <person name="Johnson C.S."/>
            <person name="Walker B."/>
            <person name="Young S."/>
            <person name="Zeng Q."/>
            <person name="Gargeya S."/>
            <person name="Fitzgerald M."/>
            <person name="Haas B."/>
            <person name="Abouelleil A."/>
            <person name="Allen A.W."/>
            <person name="Alvarado L."/>
            <person name="Arachchi H.M."/>
            <person name="Berlin A.M."/>
            <person name="Chapman S.B."/>
            <person name="Gainer-Dewar J."/>
            <person name="Goldberg J."/>
            <person name="Griggs A."/>
            <person name="Gujja S."/>
            <person name="Hansen M."/>
            <person name="Howarth C."/>
            <person name="Imamovic A."/>
            <person name="Ireland A."/>
            <person name="Larimer J."/>
            <person name="McCowan C."/>
            <person name="Murphy C."/>
            <person name="Pearson M."/>
            <person name="Poon T.W."/>
            <person name="Priest M."/>
            <person name="Roberts A."/>
            <person name="Saif S."/>
            <person name="Shea T."/>
            <person name="Sisk P."/>
            <person name="Sykes S."/>
            <person name="Wortman J."/>
            <person name="Nusbaum C."/>
            <person name="Birren B."/>
        </authorList>
    </citation>
    <scope>NUCLEOTIDE SEQUENCE [LARGE SCALE GENOMIC DNA]</scope>
    <source>
        <strain evidence="2 3">P1976</strain>
    </source>
</reference>
<feature type="region of interest" description="Disordered" evidence="1">
    <location>
        <begin position="1"/>
        <end position="27"/>
    </location>
</feature>
<gene>
    <name evidence="2" type="ORF">F444_14697</name>
</gene>
<sequence>MSGANTRETLPYEGGALPAPRAPHREQRSHLGLSVLNPSDHGWHVPRFAATFSSAPDRFCFARMDSPHGSGRRGCRLRFLTCSLSPGILCSIAAIRSGETPAAADQ</sequence>